<dbReference type="SUPFAM" id="SSF51735">
    <property type="entry name" value="NAD(P)-binding Rossmann-fold domains"/>
    <property type="match status" value="1"/>
</dbReference>
<evidence type="ECO:0000256" key="6">
    <source>
        <dbReference type="ARBA" id="ARBA00022553"/>
    </source>
</evidence>
<dbReference type="SMART" id="SM00822">
    <property type="entry name" value="PKS_KR"/>
    <property type="match status" value="1"/>
</dbReference>
<dbReference type="FunFam" id="3.40.47.10:FF:000019">
    <property type="entry name" value="Polyketide synthase type I"/>
    <property type="match status" value="1"/>
</dbReference>
<comment type="pathway">
    <text evidence="3">Antibiotic biosynthesis; bacillaene biosynthesis.</text>
</comment>
<dbReference type="InterPro" id="IPR001753">
    <property type="entry name" value="Enoyl-CoA_hydra/iso"/>
</dbReference>
<dbReference type="Gene3D" id="3.40.47.10">
    <property type="match status" value="1"/>
</dbReference>
<sequence length="1715" mass="193606">MIEEKLSRSSILKQIEEKRFTAKEGLNLLKELKKTTAANKPYPSSVTKTFHGQWEEKGLRERHCEETNQWNGLTMLLFDYSAKRKEQLTADKAWNGLDVILVKQGEGFQRQTSDTFVINRASKEDYEHLFIELSKENRLPEVILHLWAKEEFNETEAVVHRQLEESFYSLLYISQGLMQVNSKKKLKLFFVYETSEGNPIYGAVSGFVKTIHLEDSNLDFKVVSVQKEEAAKENGILQAIRKEIQSNSCEKEIKYSEGKRFIKKYKTFQLPALKEESVLIKKGGTYLITGGAGGIGCIIARYLAVNYHANCILTGRTPLDDTKKQVIDELIGFGAKAVYIRTDLRDADDFNNILEECVDEFGKLDGIFHLAGVLRDTLVKNKTFAQIGEVFTPKIHGSIMLHEKLKRYPVDFLVLFSGLASILGNVGQIDYAYAGAFLDNYAAYLSKELSDTKIVSINWPLWENGGMQIDKDLKEGLLHSYGLVPLPDKQGTEILVRSLAASHSQVIVIHTATEKVEGIDSLFREERQEESNEKTAISNNVPSAQFYRSIEEYLKEIIAGELKLKKEQIIPTEPWEKYGIDSMSIVKMTNQIEKIFKGISKTLFFEYRNFNELITYFAENKKEVILNKLLKTNQIQAASIGEAALTQEKSKAEKIIFKQEKDRKVSCSNIISDEKKIGNTFEESNIAIIGISGKYPMAENLDQYWENLKNGVDCITEIPSERWNCEKNYSREKGAKDKTYSKWGGFLSEYDMFDPLFFGIAPRDAEMMDPQERLFLEVVWQAIEDAGYSPDKLKKYEVGVYAGVMYGHYQIFGAEETLAGNAMALSSSYASIANRVSYMLDLKGPSLAVDTMCSSSLTTIHLACESIRRGECQMAVAGGVNLTIHPTKHQYLCANHFASSDGRCKSFGEGGDGYVPGEGVGAVLIKTLSQAEADKDHIYAVIKASAINHGGRTNGYTVPNPVSQSELITKTLYKARINPRAISYVEAHGTGTSLGDPIEVTGLTKAFHKYTKDKQFCAIGSVKSNIGHTEAAAGIAGLTKIVLQMKHKQLVPSIHSVKENPNIDFINTPFYVQKKCTKWEQPMLCIDGKWQKELRIAGISAFGAGGSNAHVILEEYQDTESFKHFTIGKPYLFVLSARNEDRLKEYTKRMLDYIEGHTEKTEEKKDFHTEVTLILCQLIGQQLQIETAEVEKADSFTELNMDMIKLNMLTEKINQRFEIDITLQEVLNNRSIHSLGAYLSSNHPDIVRKVEVSDGIMKEKRTGEVNLEKLVFTLQTGREAKESRLAIIASSLEELNEKLTDYYSDRQANISFYSTKSLSKDELPNEKPALQDIVDNPQKENLLELARLWIKGEKIHWDILYSENKPGTISLPTYPFEKKRYWYNSVSPVSNGFETEIEYSYAVKRYKGEEVTLQVIDESIALITMQDVKNRNMFASDLIFGLMSKFAEVQNDSRIKAIIITGYGNIFSMGGTQEQLLNIAEQKNRFTDAPFLYRGLLESRIPVIAAIQGHATGGGLLFGLFADIVIMAKEGIYCAVFAKYGFTPGMGATYILKKKFGINLSNEMMYTAKSYSGDELYEKGALVTFKKRDEVLKEALSLARSLAEKPLLTLTTLKRELAGEMLRELPEYIKRENEMHEKTFTKAEVKDRIRHFYLEDKDFNINGNHGIQYEVPEPANKESYDIESMLKALEDGDITPEEALNFGQKNAGNIRGSLG</sequence>
<reference evidence="11 12" key="1">
    <citation type="journal article" date="2016" name="Int. J. Syst. Evol. Microbiol.">
        <title>Descriptions of Anaerotaenia torta gen. nov., sp. nov. and Anaerocolumna cellulosilytica gen. nov., sp. nov. isolated from a methanogenic reactor of cattle waste.</title>
        <authorList>
            <person name="Uek A."/>
            <person name="Ohtaki Y."/>
            <person name="Kaku N."/>
            <person name="Ueki K."/>
        </authorList>
    </citation>
    <scope>NUCLEOTIDE SEQUENCE [LARGE SCALE GENOMIC DNA]</scope>
    <source>
        <strain evidence="11 12">SN021</strain>
    </source>
</reference>
<evidence type="ECO:0000256" key="1">
    <source>
        <dbReference type="ARBA" id="ARBA00003299"/>
    </source>
</evidence>
<keyword evidence="5" id="KW-0963">Cytoplasm</keyword>
<dbReference type="GO" id="GO:0006633">
    <property type="term" value="P:fatty acid biosynthetic process"/>
    <property type="evidence" value="ECO:0007669"/>
    <property type="project" value="TreeGrafter"/>
</dbReference>
<dbReference type="PROSITE" id="PS52004">
    <property type="entry name" value="KS3_2"/>
    <property type="match status" value="1"/>
</dbReference>
<dbReference type="SUPFAM" id="SSF53901">
    <property type="entry name" value="Thiolase-like"/>
    <property type="match status" value="1"/>
</dbReference>
<comment type="catalytic activity">
    <reaction evidence="9">
        <text>a (3S)-3-hydroxyacyl-CoA + NAD(+) = a 3-oxoacyl-CoA + NADH + H(+)</text>
        <dbReference type="Rhea" id="RHEA:22432"/>
        <dbReference type="ChEBI" id="CHEBI:15378"/>
        <dbReference type="ChEBI" id="CHEBI:57318"/>
        <dbReference type="ChEBI" id="CHEBI:57540"/>
        <dbReference type="ChEBI" id="CHEBI:57945"/>
        <dbReference type="ChEBI" id="CHEBI:90726"/>
        <dbReference type="EC" id="1.1.1.35"/>
    </reaction>
</comment>
<keyword evidence="4" id="KW-0596">Phosphopantetheine</keyword>
<dbReference type="PROSITE" id="PS00166">
    <property type="entry name" value="ENOYL_COA_HYDRATASE"/>
    <property type="match status" value="1"/>
</dbReference>
<dbReference type="CDD" id="cd08953">
    <property type="entry name" value="KR_2_SDR_x"/>
    <property type="match status" value="1"/>
</dbReference>
<dbReference type="GO" id="GO:0071770">
    <property type="term" value="P:DIM/DIP cell wall layer assembly"/>
    <property type="evidence" value="ECO:0007669"/>
    <property type="project" value="TreeGrafter"/>
</dbReference>
<dbReference type="InterPro" id="IPR016039">
    <property type="entry name" value="Thiolase-like"/>
</dbReference>
<dbReference type="InterPro" id="IPR057326">
    <property type="entry name" value="KR_dom"/>
</dbReference>
<dbReference type="SUPFAM" id="SSF52096">
    <property type="entry name" value="ClpP/crotonase"/>
    <property type="match status" value="1"/>
</dbReference>
<dbReference type="InterPro" id="IPR006162">
    <property type="entry name" value="Ppantetheine_attach_site"/>
</dbReference>
<proteinExistence type="inferred from homology"/>
<dbReference type="GO" id="GO:0005886">
    <property type="term" value="C:plasma membrane"/>
    <property type="evidence" value="ECO:0007669"/>
    <property type="project" value="TreeGrafter"/>
</dbReference>
<dbReference type="InterPro" id="IPR032821">
    <property type="entry name" value="PKS_assoc"/>
</dbReference>
<dbReference type="InterPro" id="IPR020841">
    <property type="entry name" value="PKS_Beta-ketoAc_synthase_dom"/>
</dbReference>
<dbReference type="PROSITE" id="PS00012">
    <property type="entry name" value="PHOSPHOPANTETHEINE"/>
    <property type="match status" value="1"/>
</dbReference>
<evidence type="ECO:0000256" key="5">
    <source>
        <dbReference type="ARBA" id="ARBA00022490"/>
    </source>
</evidence>
<dbReference type="InterPro" id="IPR013968">
    <property type="entry name" value="PKS_KR"/>
</dbReference>
<dbReference type="GO" id="GO:0004312">
    <property type="term" value="F:fatty acid synthase activity"/>
    <property type="evidence" value="ECO:0007669"/>
    <property type="project" value="TreeGrafter"/>
</dbReference>
<dbReference type="CDD" id="cd00833">
    <property type="entry name" value="PKS"/>
    <property type="match status" value="1"/>
</dbReference>
<dbReference type="SMART" id="SM00825">
    <property type="entry name" value="PKS_KS"/>
    <property type="match status" value="1"/>
</dbReference>
<dbReference type="Gene3D" id="3.40.50.720">
    <property type="entry name" value="NAD(P)-binding Rossmann-like Domain"/>
    <property type="match status" value="1"/>
</dbReference>
<keyword evidence="6" id="KW-0597">Phosphoprotein</keyword>
<dbReference type="EMBL" id="AP023367">
    <property type="protein sequence ID" value="BCJ93987.1"/>
    <property type="molecule type" value="Genomic_DNA"/>
</dbReference>
<dbReference type="RefSeq" id="WP_184093603.1">
    <property type="nucleotide sequence ID" value="NZ_AP023367.1"/>
</dbReference>
<evidence type="ECO:0000256" key="3">
    <source>
        <dbReference type="ARBA" id="ARBA00004789"/>
    </source>
</evidence>
<keyword evidence="7" id="KW-0808">Transferase</keyword>
<dbReference type="GO" id="GO:0003857">
    <property type="term" value="F:(3S)-3-hydroxyacyl-CoA dehydrogenase (NAD+) activity"/>
    <property type="evidence" value="ECO:0007669"/>
    <property type="project" value="UniProtKB-EC"/>
</dbReference>
<evidence type="ECO:0000256" key="7">
    <source>
        <dbReference type="ARBA" id="ARBA00022679"/>
    </source>
</evidence>
<evidence type="ECO:0000313" key="11">
    <source>
        <dbReference type="EMBL" id="BCJ93987.1"/>
    </source>
</evidence>
<dbReference type="InterPro" id="IPR018376">
    <property type="entry name" value="Enoyl-CoA_hyd/isom_CS"/>
</dbReference>
<evidence type="ECO:0000256" key="2">
    <source>
        <dbReference type="ARBA" id="ARBA00004496"/>
    </source>
</evidence>
<keyword evidence="12" id="KW-1185">Reference proteome</keyword>
<gene>
    <name evidence="11" type="ORF">acsn021_15560</name>
</gene>
<dbReference type="NCBIfam" id="NF005496">
    <property type="entry name" value="PRK07110.1"/>
    <property type="match status" value="1"/>
</dbReference>
<dbReference type="PANTHER" id="PTHR43775">
    <property type="entry name" value="FATTY ACID SYNTHASE"/>
    <property type="match status" value="1"/>
</dbReference>
<protein>
    <submittedName>
        <fullName evidence="11">Uncharacterized protein</fullName>
    </submittedName>
</protein>
<dbReference type="Pfam" id="PF08659">
    <property type="entry name" value="KR"/>
    <property type="match status" value="1"/>
</dbReference>
<dbReference type="Gene3D" id="6.20.390.20">
    <property type="match status" value="1"/>
</dbReference>
<dbReference type="Pfam" id="PF02801">
    <property type="entry name" value="Ketoacyl-synt_C"/>
    <property type="match status" value="1"/>
</dbReference>
<dbReference type="InterPro" id="IPR014031">
    <property type="entry name" value="Ketoacyl_synth_C"/>
</dbReference>
<dbReference type="Pfam" id="PF22336">
    <property type="entry name" value="RhiE-like_linker"/>
    <property type="match status" value="1"/>
</dbReference>
<keyword evidence="8" id="KW-0677">Repeat</keyword>
<evidence type="ECO:0000256" key="10">
    <source>
        <dbReference type="RuleBase" id="RU003707"/>
    </source>
</evidence>
<evidence type="ECO:0000256" key="8">
    <source>
        <dbReference type="ARBA" id="ARBA00022737"/>
    </source>
</evidence>
<evidence type="ECO:0000256" key="4">
    <source>
        <dbReference type="ARBA" id="ARBA00022450"/>
    </source>
</evidence>
<dbReference type="InterPro" id="IPR036736">
    <property type="entry name" value="ACP-like_sf"/>
</dbReference>
<accession>A0A6S6R1P5</accession>
<dbReference type="SUPFAM" id="SSF47336">
    <property type="entry name" value="ACP-like"/>
    <property type="match status" value="2"/>
</dbReference>
<dbReference type="InterPro" id="IPR029045">
    <property type="entry name" value="ClpP/crotonase-like_dom_sf"/>
</dbReference>
<dbReference type="PANTHER" id="PTHR43775:SF37">
    <property type="entry name" value="SI:DKEY-61P9.11"/>
    <property type="match status" value="1"/>
</dbReference>
<dbReference type="PROSITE" id="PS50075">
    <property type="entry name" value="CARRIER"/>
    <property type="match status" value="2"/>
</dbReference>
<name>A0A6S6R1P5_9FIRM</name>
<dbReference type="InterPro" id="IPR049490">
    <property type="entry name" value="C883_1060-like_KR_N"/>
</dbReference>
<dbReference type="GO" id="GO:0005737">
    <property type="term" value="C:cytoplasm"/>
    <property type="evidence" value="ECO:0007669"/>
    <property type="project" value="UniProtKB-SubCell"/>
</dbReference>
<comment type="function">
    <text evidence="1">Involved in some intermediate steps for the synthesis of the antibiotic polyketide bacillaene which is involved in secondary metabolism.</text>
</comment>
<comment type="similarity">
    <text evidence="10">Belongs to the enoyl-CoA hydratase/isomerase family.</text>
</comment>
<organism evidence="11 12">
    <name type="scientific">Anaerocolumna cellulosilytica</name>
    <dbReference type="NCBI Taxonomy" id="433286"/>
    <lineage>
        <taxon>Bacteria</taxon>
        <taxon>Bacillati</taxon>
        <taxon>Bacillota</taxon>
        <taxon>Clostridia</taxon>
        <taxon>Lachnospirales</taxon>
        <taxon>Lachnospiraceae</taxon>
        <taxon>Anaerocolumna</taxon>
    </lineage>
</organism>
<dbReference type="InterPro" id="IPR036291">
    <property type="entry name" value="NAD(P)-bd_dom_sf"/>
</dbReference>
<dbReference type="InterPro" id="IPR050091">
    <property type="entry name" value="PKS_NRPS_Biosynth_Enz"/>
</dbReference>
<dbReference type="InterPro" id="IPR009081">
    <property type="entry name" value="PP-bd_ACP"/>
</dbReference>
<dbReference type="Pfam" id="PF00550">
    <property type="entry name" value="PP-binding"/>
    <property type="match status" value="2"/>
</dbReference>
<dbReference type="Gene3D" id="1.10.1200.10">
    <property type="entry name" value="ACP-like"/>
    <property type="match status" value="2"/>
</dbReference>
<dbReference type="Pfam" id="PF16197">
    <property type="entry name" value="KAsynt_C_assoc"/>
    <property type="match status" value="1"/>
</dbReference>
<dbReference type="Proteomes" id="UP000515561">
    <property type="component" value="Chromosome"/>
</dbReference>
<dbReference type="Gene3D" id="3.30.70.3290">
    <property type="match status" value="1"/>
</dbReference>
<dbReference type="Pfam" id="PF00109">
    <property type="entry name" value="ketoacyl-synt"/>
    <property type="match status" value="1"/>
</dbReference>
<dbReference type="InterPro" id="IPR054514">
    <property type="entry name" value="RhiE-like_linker"/>
</dbReference>
<evidence type="ECO:0000256" key="9">
    <source>
        <dbReference type="ARBA" id="ARBA00049556"/>
    </source>
</evidence>
<dbReference type="Gene3D" id="3.90.226.10">
    <property type="entry name" value="2-enoyl-CoA Hydratase, Chain A, domain 1"/>
    <property type="match status" value="1"/>
</dbReference>
<dbReference type="Pfam" id="PF00378">
    <property type="entry name" value="ECH_1"/>
    <property type="match status" value="1"/>
</dbReference>
<evidence type="ECO:0000313" key="12">
    <source>
        <dbReference type="Proteomes" id="UP000515561"/>
    </source>
</evidence>
<dbReference type="KEGG" id="acel:acsn021_15560"/>
<dbReference type="InterPro" id="IPR014030">
    <property type="entry name" value="Ketoacyl_synth_N"/>
</dbReference>
<dbReference type="Pfam" id="PF21394">
    <property type="entry name" value="Beta-ketacyl_N"/>
    <property type="match status" value="1"/>
</dbReference>
<dbReference type="CDD" id="cd06558">
    <property type="entry name" value="crotonase-like"/>
    <property type="match status" value="1"/>
</dbReference>
<comment type="subcellular location">
    <subcellularLocation>
        <location evidence="2">Cytoplasm</location>
    </subcellularLocation>
</comment>